<reference evidence="2" key="1">
    <citation type="submission" date="2023-03" db="EMBL/GenBank/DDBJ databases">
        <title>Massive genome expansion in bonnet fungi (Mycena s.s.) driven by repeated elements and novel gene families across ecological guilds.</title>
        <authorList>
            <consortium name="Lawrence Berkeley National Laboratory"/>
            <person name="Harder C.B."/>
            <person name="Miyauchi S."/>
            <person name="Viragh M."/>
            <person name="Kuo A."/>
            <person name="Thoen E."/>
            <person name="Andreopoulos B."/>
            <person name="Lu D."/>
            <person name="Skrede I."/>
            <person name="Drula E."/>
            <person name="Henrissat B."/>
            <person name="Morin E."/>
            <person name="Kohler A."/>
            <person name="Barry K."/>
            <person name="LaButti K."/>
            <person name="Morin E."/>
            <person name="Salamov A."/>
            <person name="Lipzen A."/>
            <person name="Mereny Z."/>
            <person name="Hegedus B."/>
            <person name="Baldrian P."/>
            <person name="Stursova M."/>
            <person name="Weitz H."/>
            <person name="Taylor A."/>
            <person name="Grigoriev I.V."/>
            <person name="Nagy L.G."/>
            <person name="Martin F."/>
            <person name="Kauserud H."/>
        </authorList>
    </citation>
    <scope>NUCLEOTIDE SEQUENCE</scope>
    <source>
        <strain evidence="2">CBHHK182m</strain>
    </source>
</reference>
<keyword evidence="3" id="KW-1185">Reference proteome</keyword>
<evidence type="ECO:0000256" key="1">
    <source>
        <dbReference type="SAM" id="SignalP"/>
    </source>
</evidence>
<protein>
    <submittedName>
        <fullName evidence="2">Uncharacterized protein</fullName>
    </submittedName>
</protein>
<accession>A0AAD7IU48</accession>
<sequence>MNKLSTFAVLACLLALASAGVISGGRPGIISTDQHGSFDLKRGFITVDQHGASDPDDTRGFITVDQHGSLDDKRGFIAVDQHGSLDD</sequence>
<keyword evidence="1" id="KW-0732">Signal</keyword>
<feature type="signal peptide" evidence="1">
    <location>
        <begin position="1"/>
        <end position="19"/>
    </location>
</feature>
<comment type="caution">
    <text evidence="2">The sequence shown here is derived from an EMBL/GenBank/DDBJ whole genome shotgun (WGS) entry which is preliminary data.</text>
</comment>
<organism evidence="2 3">
    <name type="scientific">Mycena metata</name>
    <dbReference type="NCBI Taxonomy" id="1033252"/>
    <lineage>
        <taxon>Eukaryota</taxon>
        <taxon>Fungi</taxon>
        <taxon>Dikarya</taxon>
        <taxon>Basidiomycota</taxon>
        <taxon>Agaricomycotina</taxon>
        <taxon>Agaricomycetes</taxon>
        <taxon>Agaricomycetidae</taxon>
        <taxon>Agaricales</taxon>
        <taxon>Marasmiineae</taxon>
        <taxon>Mycenaceae</taxon>
        <taxon>Mycena</taxon>
    </lineage>
</organism>
<evidence type="ECO:0000313" key="2">
    <source>
        <dbReference type="EMBL" id="KAJ7750526.1"/>
    </source>
</evidence>
<dbReference type="Proteomes" id="UP001215598">
    <property type="component" value="Unassembled WGS sequence"/>
</dbReference>
<dbReference type="AlphaFoldDB" id="A0AAD7IU48"/>
<gene>
    <name evidence="2" type="ORF">B0H16DRAFT_1887761</name>
</gene>
<dbReference type="EMBL" id="JARKIB010000065">
    <property type="protein sequence ID" value="KAJ7750526.1"/>
    <property type="molecule type" value="Genomic_DNA"/>
</dbReference>
<evidence type="ECO:0000313" key="3">
    <source>
        <dbReference type="Proteomes" id="UP001215598"/>
    </source>
</evidence>
<feature type="chain" id="PRO_5042122109" evidence="1">
    <location>
        <begin position="20"/>
        <end position="87"/>
    </location>
</feature>
<proteinExistence type="predicted"/>
<name>A0AAD7IU48_9AGAR</name>